<evidence type="ECO:0000259" key="11">
    <source>
        <dbReference type="Pfam" id="PF00593"/>
    </source>
</evidence>
<dbReference type="Pfam" id="PF00593">
    <property type="entry name" value="TonB_dep_Rec_b-barrel"/>
    <property type="match status" value="1"/>
</dbReference>
<dbReference type="EMBL" id="CP014864">
    <property type="protein sequence ID" value="AMX03961.1"/>
    <property type="molecule type" value="Genomic_DNA"/>
</dbReference>
<evidence type="ECO:0000256" key="6">
    <source>
        <dbReference type="ARBA" id="ARBA00023136"/>
    </source>
</evidence>
<evidence type="ECO:0000256" key="5">
    <source>
        <dbReference type="ARBA" id="ARBA00023077"/>
    </source>
</evidence>
<feature type="chain" id="PRO_5007509783" evidence="10">
    <location>
        <begin position="30"/>
        <end position="871"/>
    </location>
</feature>
<evidence type="ECO:0000256" key="1">
    <source>
        <dbReference type="ARBA" id="ARBA00004571"/>
    </source>
</evidence>
<evidence type="ECO:0000313" key="13">
    <source>
        <dbReference type="EMBL" id="AMX03961.1"/>
    </source>
</evidence>
<dbReference type="KEGG" id="mthd:A3224_00270"/>
<evidence type="ECO:0000256" key="4">
    <source>
        <dbReference type="ARBA" id="ARBA00022692"/>
    </source>
</evidence>
<evidence type="ECO:0000256" key="7">
    <source>
        <dbReference type="ARBA" id="ARBA00023237"/>
    </source>
</evidence>
<evidence type="ECO:0000256" key="8">
    <source>
        <dbReference type="PROSITE-ProRule" id="PRU01360"/>
    </source>
</evidence>
<keyword evidence="3 8" id="KW-1134">Transmembrane beta strand</keyword>
<evidence type="ECO:0000256" key="2">
    <source>
        <dbReference type="ARBA" id="ARBA00022448"/>
    </source>
</evidence>
<dbReference type="GO" id="GO:0009279">
    <property type="term" value="C:cell outer membrane"/>
    <property type="evidence" value="ECO:0007669"/>
    <property type="project" value="UniProtKB-SubCell"/>
</dbReference>
<dbReference type="Gene3D" id="2.170.130.10">
    <property type="entry name" value="TonB-dependent receptor, plug domain"/>
    <property type="match status" value="1"/>
</dbReference>
<evidence type="ECO:0000256" key="9">
    <source>
        <dbReference type="RuleBase" id="RU003357"/>
    </source>
</evidence>
<dbReference type="AlphaFoldDB" id="A0A143HR49"/>
<keyword evidence="13" id="KW-0675">Receptor</keyword>
<dbReference type="InterPro" id="IPR039426">
    <property type="entry name" value="TonB-dep_rcpt-like"/>
</dbReference>
<accession>A0A143HR49</accession>
<keyword evidence="10" id="KW-0732">Signal</keyword>
<sequence>MDKSIFHRNALATAIITAAAAAAPQSPLAAEQEAIEEITVVGSRIQRNAEFETATPIQVMDREAIEKSGYTSLQQMFEKNPAAGNGTFSTRGNNQDSTANGAAAVSLRGMGADATLVLVNGRRVAISAFAESITTNFVDINSIPLAAVERVEVLKDGASAIYGSDAVAGVVNLVLRDDFEGMEVSVDYGGADGYDEQSTAAIWGINGDDANLTLIFDHHKNSTLASIERKGLDTADQSARGGMDFRTSRGHPGSFNVDGSIVPDPACPPESNTDEGCVYDYGPWGLLIPEAERTGLLLLGHTQLSDSVKLFTEVAYQHNTSIAQGAPTPLDGDAGLTVPADHPDNPFSTTSDLDIYRYRTVDAGARQWDIETDNIRAVFGLRGTVADWDWEASVQRSRSESIQSGDRSQGWVRTDLLQQEIDAGRYNPFGGTQNPQSVIDAITTSLVRRGKSQMTGVDFTISGEIFDTANGAIAMATGLEYREESVSDIPDDQFQRGLIFGTESVSASASRDIGSAFVEFAIPLPANLDLTLAGRYDDYSDFGSTTNPMANLLWTANDRLSLRASWGTGFRAPSLAQIGLGPSQESTFFVDTYGCAINSTYCASTDYTIVFSGNPDLEAEESESFNLGAVITPIDDLQLSLDYWSITQEGKIDEVPFGYIYNKYCNDQNSTVCRRDTPLPGESLGALQSVNSSFQNIGEQTVSGVDLSLVYSSLQLAGGDLSLRLDYTYLSEFERVELNADEVFQTRDLAGEYEYPQHRWSASGDWTFDNFAFTAGLNYIGEFEDTPDIDFDGTLDYEANKSRTVDAFLTLNLQARYTGFDNLVLSLGADNALDEEPPFAIGDGDSDLYGYVQSQHDPRGRFIYGKMVYNF</sequence>
<evidence type="ECO:0000259" key="12">
    <source>
        <dbReference type="Pfam" id="PF07715"/>
    </source>
</evidence>
<dbReference type="InterPro" id="IPR012910">
    <property type="entry name" value="Plug_dom"/>
</dbReference>
<comment type="similarity">
    <text evidence="8 9">Belongs to the TonB-dependent receptor family.</text>
</comment>
<keyword evidence="6 8" id="KW-0472">Membrane</keyword>
<dbReference type="PANTHER" id="PTHR47234:SF2">
    <property type="entry name" value="TONB-DEPENDENT RECEPTOR"/>
    <property type="match status" value="1"/>
</dbReference>
<dbReference type="InterPro" id="IPR036942">
    <property type="entry name" value="Beta-barrel_TonB_sf"/>
</dbReference>
<keyword evidence="5 9" id="KW-0798">TonB box</keyword>
<comment type="subcellular location">
    <subcellularLocation>
        <location evidence="1 8">Cell outer membrane</location>
        <topology evidence="1 8">Multi-pass membrane protein</topology>
    </subcellularLocation>
</comment>
<dbReference type="Gene3D" id="2.40.170.20">
    <property type="entry name" value="TonB-dependent receptor, beta-barrel domain"/>
    <property type="match status" value="1"/>
</dbReference>
<gene>
    <name evidence="13" type="ORF">A3224_00270</name>
</gene>
<dbReference type="InterPro" id="IPR037066">
    <property type="entry name" value="Plug_dom_sf"/>
</dbReference>
<organism evidence="13 14">
    <name type="scientific">Microbulbifer thermotolerans</name>
    <dbReference type="NCBI Taxonomy" id="252514"/>
    <lineage>
        <taxon>Bacteria</taxon>
        <taxon>Pseudomonadati</taxon>
        <taxon>Pseudomonadota</taxon>
        <taxon>Gammaproteobacteria</taxon>
        <taxon>Cellvibrionales</taxon>
        <taxon>Microbulbiferaceae</taxon>
        <taxon>Microbulbifer</taxon>
    </lineage>
</organism>
<dbReference type="RefSeq" id="WP_067157171.1">
    <property type="nucleotide sequence ID" value="NZ_CP014864.1"/>
</dbReference>
<keyword evidence="7 8" id="KW-0998">Cell outer membrane</keyword>
<reference evidence="14" key="1">
    <citation type="submission" date="2016-03" db="EMBL/GenBank/DDBJ databases">
        <authorList>
            <person name="Lee Y.-S."/>
            <person name="Choi Y.-L."/>
        </authorList>
    </citation>
    <scope>NUCLEOTIDE SEQUENCE [LARGE SCALE GENOMIC DNA]</scope>
    <source>
        <strain evidence="14">DAU221</strain>
    </source>
</reference>
<dbReference type="CDD" id="cd01347">
    <property type="entry name" value="ligand_gated_channel"/>
    <property type="match status" value="1"/>
</dbReference>
<dbReference type="Pfam" id="PF07715">
    <property type="entry name" value="Plug"/>
    <property type="match status" value="1"/>
</dbReference>
<keyword evidence="4 8" id="KW-0812">Transmembrane</keyword>
<dbReference type="PROSITE" id="PS52016">
    <property type="entry name" value="TONB_DEPENDENT_REC_3"/>
    <property type="match status" value="1"/>
</dbReference>
<dbReference type="Proteomes" id="UP000076077">
    <property type="component" value="Chromosome"/>
</dbReference>
<dbReference type="PANTHER" id="PTHR47234">
    <property type="match status" value="1"/>
</dbReference>
<proteinExistence type="inferred from homology"/>
<feature type="domain" description="TonB-dependent receptor-like beta-barrel" evidence="11">
    <location>
        <begin position="331"/>
        <end position="831"/>
    </location>
</feature>
<dbReference type="GeneID" id="76606481"/>
<feature type="signal peptide" evidence="10">
    <location>
        <begin position="1"/>
        <end position="29"/>
    </location>
</feature>
<feature type="domain" description="TonB-dependent receptor plug" evidence="12">
    <location>
        <begin position="51"/>
        <end position="170"/>
    </location>
</feature>
<dbReference type="InterPro" id="IPR000531">
    <property type="entry name" value="Beta-barrel_TonB"/>
</dbReference>
<dbReference type="SUPFAM" id="SSF56935">
    <property type="entry name" value="Porins"/>
    <property type="match status" value="1"/>
</dbReference>
<evidence type="ECO:0000256" key="3">
    <source>
        <dbReference type="ARBA" id="ARBA00022452"/>
    </source>
</evidence>
<dbReference type="OrthoDB" id="9805434at2"/>
<keyword evidence="2 8" id="KW-0813">Transport</keyword>
<protein>
    <submittedName>
        <fullName evidence="13">TonB-dependent receptor</fullName>
    </submittedName>
</protein>
<evidence type="ECO:0000256" key="10">
    <source>
        <dbReference type="SAM" id="SignalP"/>
    </source>
</evidence>
<name>A0A143HR49_MICTH</name>
<evidence type="ECO:0000313" key="14">
    <source>
        <dbReference type="Proteomes" id="UP000076077"/>
    </source>
</evidence>
<keyword evidence="14" id="KW-1185">Reference proteome</keyword>
<dbReference type="STRING" id="252514.A3224_00270"/>